<feature type="compositionally biased region" description="Low complexity" evidence="1">
    <location>
        <begin position="11"/>
        <end position="23"/>
    </location>
</feature>
<dbReference type="InParanoid" id="A0A1X7SGL1"/>
<evidence type="ECO:0000256" key="1">
    <source>
        <dbReference type="SAM" id="MobiDB-lite"/>
    </source>
</evidence>
<dbReference type="AlphaFoldDB" id="A0A1X7SGL1"/>
<name>A0A1X7SGL1_AMPQE</name>
<feature type="compositionally biased region" description="Pro residues" evidence="1">
    <location>
        <begin position="88"/>
        <end position="98"/>
    </location>
</feature>
<feature type="region of interest" description="Disordered" evidence="1">
    <location>
        <begin position="1"/>
        <end position="98"/>
    </location>
</feature>
<dbReference type="EnsemblMetazoa" id="Aqu2.1.01224_001">
    <property type="protein sequence ID" value="Aqu2.1.01224_001"/>
    <property type="gene ID" value="Aqu2.1.01224"/>
</dbReference>
<sequence length="98" mass="10200">MASRSILNYFSSSASRSTSPQPSLMSDEGYLKALSQSDSEDSSSDSHENDAGASQRRRTAVPGDLSSSPRASSSSSSSFSNLADPCDPSLPLPVNPQA</sequence>
<protein>
    <submittedName>
        <fullName evidence="2">Uncharacterized protein</fullName>
    </submittedName>
</protein>
<feature type="compositionally biased region" description="Polar residues" evidence="1">
    <location>
        <begin position="1"/>
        <end position="10"/>
    </location>
</feature>
<organism evidence="2">
    <name type="scientific">Amphimedon queenslandica</name>
    <name type="common">Sponge</name>
    <dbReference type="NCBI Taxonomy" id="400682"/>
    <lineage>
        <taxon>Eukaryota</taxon>
        <taxon>Metazoa</taxon>
        <taxon>Porifera</taxon>
        <taxon>Demospongiae</taxon>
        <taxon>Heteroscleromorpha</taxon>
        <taxon>Haplosclerida</taxon>
        <taxon>Niphatidae</taxon>
        <taxon>Amphimedon</taxon>
    </lineage>
</organism>
<accession>A0A1X7SGL1</accession>
<feature type="compositionally biased region" description="Low complexity" evidence="1">
    <location>
        <begin position="66"/>
        <end position="80"/>
    </location>
</feature>
<reference evidence="2" key="1">
    <citation type="submission" date="2017-05" db="UniProtKB">
        <authorList>
            <consortium name="EnsemblMetazoa"/>
        </authorList>
    </citation>
    <scope>IDENTIFICATION</scope>
</reference>
<evidence type="ECO:0000313" key="2">
    <source>
        <dbReference type="EnsemblMetazoa" id="Aqu2.1.01224_001"/>
    </source>
</evidence>
<proteinExistence type="predicted"/>